<evidence type="ECO:0000256" key="11">
    <source>
        <dbReference type="ARBA" id="ARBA00049187"/>
    </source>
</evidence>
<keyword evidence="12" id="KW-0808">Transferase</keyword>
<evidence type="ECO:0000256" key="4">
    <source>
        <dbReference type="ARBA" id="ARBA00022823"/>
    </source>
</evidence>
<evidence type="ECO:0000313" key="17">
    <source>
        <dbReference type="EMBL" id="KAG0288281.1"/>
    </source>
</evidence>
<evidence type="ECO:0000256" key="1">
    <source>
        <dbReference type="ARBA" id="ARBA00007317"/>
    </source>
</evidence>
<dbReference type="Gene3D" id="3.30.390.30">
    <property type="match status" value="1"/>
</dbReference>
<comment type="miscellaneous">
    <text evidence="13">The active site is a redox-active disulfide bond.</text>
</comment>
<accession>A0ABQ7JZJ9</accession>
<dbReference type="InterPro" id="IPR036188">
    <property type="entry name" value="FAD/NAD-bd_sf"/>
</dbReference>
<protein>
    <recommendedName>
        <fullName evidence="12 13">Multifunctional fusion protein</fullName>
    </recommendedName>
    <domain>
        <recommendedName>
            <fullName evidence="12">Dihydrolipoamide acetyltransferase component of pyruvate dehydrogenase complex</fullName>
            <ecNumber evidence="12">2.3.1.-</ecNumber>
        </recommendedName>
    </domain>
    <domain>
        <recommendedName>
            <fullName evidence="13">Dihydrolipoyl dehydrogenase</fullName>
            <ecNumber evidence="13">1.8.1.4</ecNumber>
        </recommendedName>
    </domain>
</protein>
<keyword evidence="8 13" id="KW-0520">NAD</keyword>
<dbReference type="Pfam" id="PF07992">
    <property type="entry name" value="Pyr_redox_2"/>
    <property type="match status" value="1"/>
</dbReference>
<evidence type="ECO:0000256" key="14">
    <source>
        <dbReference type="SAM" id="MobiDB-lite"/>
    </source>
</evidence>
<comment type="similarity">
    <text evidence="1 12">Belongs to the 2-oxoacid dehydrogenase family.</text>
</comment>
<evidence type="ECO:0000259" key="15">
    <source>
        <dbReference type="PROSITE" id="PS50968"/>
    </source>
</evidence>
<dbReference type="Gene3D" id="4.10.320.10">
    <property type="entry name" value="E3-binding domain"/>
    <property type="match status" value="1"/>
</dbReference>
<comment type="cofactor">
    <cofactor evidence="12">
        <name>(R)-lipoate</name>
        <dbReference type="ChEBI" id="CHEBI:83088"/>
    </cofactor>
</comment>
<evidence type="ECO:0000313" key="18">
    <source>
        <dbReference type="Proteomes" id="UP001194696"/>
    </source>
</evidence>
<dbReference type="InterPro" id="IPR006258">
    <property type="entry name" value="Lipoamide_DH"/>
</dbReference>
<dbReference type="InterPro" id="IPR000089">
    <property type="entry name" value="Biotin_lipoyl"/>
</dbReference>
<keyword evidence="12" id="KW-0012">Acyltransferase</keyword>
<evidence type="ECO:0000256" key="10">
    <source>
        <dbReference type="ARBA" id="ARBA00023284"/>
    </source>
</evidence>
<evidence type="ECO:0000256" key="7">
    <source>
        <dbReference type="ARBA" id="ARBA00023002"/>
    </source>
</evidence>
<dbReference type="InterPro" id="IPR011053">
    <property type="entry name" value="Single_hybrid_motif"/>
</dbReference>
<dbReference type="InterPro" id="IPR003016">
    <property type="entry name" value="2-oxoA_DH_lipoyl-BS"/>
</dbReference>
<dbReference type="EC" id="1.8.1.4" evidence="13"/>
<evidence type="ECO:0000256" key="5">
    <source>
        <dbReference type="ARBA" id="ARBA00022827"/>
    </source>
</evidence>
<dbReference type="InterPro" id="IPR004167">
    <property type="entry name" value="PSBD"/>
</dbReference>
<feature type="region of interest" description="Disordered" evidence="14">
    <location>
        <begin position="85"/>
        <end position="105"/>
    </location>
</feature>
<keyword evidence="6" id="KW-0809">Transit peptide</keyword>
<dbReference type="EC" id="2.3.1.-" evidence="12"/>
<dbReference type="SUPFAM" id="SSF47005">
    <property type="entry name" value="Peripheral subunit-binding domain of 2-oxo acid dehydrogenase complex"/>
    <property type="match status" value="1"/>
</dbReference>
<gene>
    <name evidence="17" type="ORF">BGZ96_007937</name>
</gene>
<keyword evidence="10 13" id="KW-0676">Redox-active center</keyword>
<dbReference type="Pfam" id="PF02817">
    <property type="entry name" value="E3_binding"/>
    <property type="match status" value="1"/>
</dbReference>
<dbReference type="Pfam" id="PF02852">
    <property type="entry name" value="Pyr_redox_dim"/>
    <property type="match status" value="1"/>
</dbReference>
<dbReference type="Gene3D" id="3.30.559.10">
    <property type="entry name" value="Chloramphenicol acetyltransferase-like domain"/>
    <property type="match status" value="1"/>
</dbReference>
<dbReference type="SUPFAM" id="SSF51230">
    <property type="entry name" value="Single hybrid motif"/>
    <property type="match status" value="1"/>
</dbReference>
<name>A0ABQ7JZJ9_9FUNG</name>
<dbReference type="PROSITE" id="PS00189">
    <property type="entry name" value="LIPOYL"/>
    <property type="match status" value="1"/>
</dbReference>
<dbReference type="Gene3D" id="3.50.50.60">
    <property type="entry name" value="FAD/NAD(P)-binding domain"/>
    <property type="match status" value="2"/>
</dbReference>
<evidence type="ECO:0000256" key="2">
    <source>
        <dbReference type="ARBA" id="ARBA00007532"/>
    </source>
</evidence>
<sequence>MSQIIEIKVPDIGDYADVPVIEVLVSPGDMVEEEQSLLSLESDKATMDIPSPSAGRVKEIKVKPGERVSQGTVIVLLESVAEAPPAEPVSPVEPASPAQAAATHPPQLPVAQNTVGATEQPGVASANLSSPPRPALAPTPAEATALTGLASPPADRTASHASPSVRQFARELGVDVQQISGSGPKGRITQDDVRAYVKAVLQGGLPVSGAVASSAAGGLNLLPWPQVAFTKFGPVEAKPLSRIKKIAGANLHRNWVLIPHVTSHEDADITELEAFRVKLNQENNKTAAKVTMLAFLIKASVAALKQYPSFNTSLDGDNLIYKQYYHIGFAVDTPNGLVVPVIRDADQKGVQEIAQETAELAQLAREGKLKSDQMQGGCFSISSLGGIGGTYFTPIINAPEVAILGVCRSALSPVWDGQQFMPRLMLPLSLSYDHRVIDGAEAARFNAYLAAVLADFRRPPAADPVACDLLVLGAGPGGYAAAFRAADLGLNTVLVERYPTLGGVCLNVGCIPSKALLHTAQISAEVKALAAHGISFGEAQIDLNKLRAFKSGVIAKLTGGLAQMAKARKVQVINGVGEFTGPHQLAVQAEAGQVRQVKFKHAIIAAGSQSIPLPFMPADPRIVDSTGALELRQMPQRMLVIGGGIIGLEMATVYSALGAQVDIVEMSDTLMAGADRDLVKVWEKFNAPRFGQIMLKTKTVQAEAKNDGIHVSFEGAQAPSSAQCYDLVLLAVGRKPNGHQVGADKAGVQVNERGFILVDQQQRTNVPHIFAIGDIVGQPMLAHKAVHEGHIAAEVAAGQKAYFDAYQIPSVAYTDPEVAWTGKTEAQCQAAGIQYGKAVFPWAASGRAIANGRDEGLTKLIFDQTTHRVIGGGIVGTSAGDLIGELCLAIEMGADAADIGKTIHPHPTLSESIGLAAELFEGVCTDLPAQRKK</sequence>
<reference evidence="17 18" key="1">
    <citation type="journal article" date="2020" name="Fungal Divers.">
        <title>Resolving the Mortierellaceae phylogeny through synthesis of multi-gene phylogenetics and phylogenomics.</title>
        <authorList>
            <person name="Vandepol N."/>
            <person name="Liber J."/>
            <person name="Desiro A."/>
            <person name="Na H."/>
            <person name="Kennedy M."/>
            <person name="Barry K."/>
            <person name="Grigoriev I.V."/>
            <person name="Miller A.N."/>
            <person name="O'Donnell K."/>
            <person name="Stajich J.E."/>
            <person name="Bonito G."/>
        </authorList>
    </citation>
    <scope>NUCLEOTIDE SEQUENCE [LARGE SCALE GENOMIC DNA]</scope>
    <source>
        <strain evidence="17 18">AD045</strain>
    </source>
</reference>
<evidence type="ECO:0000256" key="9">
    <source>
        <dbReference type="ARBA" id="ARBA00023157"/>
    </source>
</evidence>
<dbReference type="Pfam" id="PF00198">
    <property type="entry name" value="2-oxoacid_dh"/>
    <property type="match status" value="1"/>
</dbReference>
<dbReference type="NCBIfam" id="TIGR01350">
    <property type="entry name" value="lipoamide_DH"/>
    <property type="match status" value="1"/>
</dbReference>
<dbReference type="SUPFAM" id="SSF55424">
    <property type="entry name" value="FAD/NAD-linked reductases, dimerisation (C-terminal) domain"/>
    <property type="match status" value="1"/>
</dbReference>
<dbReference type="Proteomes" id="UP001194696">
    <property type="component" value="Unassembled WGS sequence"/>
</dbReference>
<comment type="catalytic activity">
    <reaction evidence="11 13">
        <text>N(6)-[(R)-dihydrolipoyl]-L-lysyl-[protein] + NAD(+) = N(6)-[(R)-lipoyl]-L-lysyl-[protein] + NADH + H(+)</text>
        <dbReference type="Rhea" id="RHEA:15045"/>
        <dbReference type="Rhea" id="RHEA-COMP:10474"/>
        <dbReference type="Rhea" id="RHEA-COMP:10475"/>
        <dbReference type="ChEBI" id="CHEBI:15378"/>
        <dbReference type="ChEBI" id="CHEBI:57540"/>
        <dbReference type="ChEBI" id="CHEBI:57945"/>
        <dbReference type="ChEBI" id="CHEBI:83099"/>
        <dbReference type="ChEBI" id="CHEBI:83100"/>
        <dbReference type="EC" id="1.8.1.4"/>
    </reaction>
</comment>
<dbReference type="InterPro" id="IPR016156">
    <property type="entry name" value="FAD/NAD-linked_Rdtase_dimer_sf"/>
</dbReference>
<dbReference type="InterPro" id="IPR036625">
    <property type="entry name" value="E3-bd_dom_sf"/>
</dbReference>
<dbReference type="EMBL" id="JAAAIM010000422">
    <property type="protein sequence ID" value="KAG0288281.1"/>
    <property type="molecule type" value="Genomic_DNA"/>
</dbReference>
<dbReference type="PRINTS" id="PR00368">
    <property type="entry name" value="FADPNR"/>
</dbReference>
<evidence type="ECO:0000259" key="16">
    <source>
        <dbReference type="PROSITE" id="PS51826"/>
    </source>
</evidence>
<dbReference type="PANTHER" id="PTHR22912">
    <property type="entry name" value="DISULFIDE OXIDOREDUCTASE"/>
    <property type="match status" value="1"/>
</dbReference>
<dbReference type="Gene3D" id="2.40.50.100">
    <property type="match status" value="1"/>
</dbReference>
<comment type="cofactor">
    <cofactor evidence="13">
        <name>FAD</name>
        <dbReference type="ChEBI" id="CHEBI:57692"/>
    </cofactor>
    <text evidence="13">Binds 1 FAD per subunit.</text>
</comment>
<proteinExistence type="inferred from homology"/>
<evidence type="ECO:0000256" key="8">
    <source>
        <dbReference type="ARBA" id="ARBA00023027"/>
    </source>
</evidence>
<dbReference type="SUPFAM" id="SSF51905">
    <property type="entry name" value="FAD/NAD(P)-binding domain"/>
    <property type="match status" value="1"/>
</dbReference>
<dbReference type="CDD" id="cd06849">
    <property type="entry name" value="lipoyl_domain"/>
    <property type="match status" value="1"/>
</dbReference>
<dbReference type="PROSITE" id="PS51826">
    <property type="entry name" value="PSBD"/>
    <property type="match status" value="1"/>
</dbReference>
<keyword evidence="3 13" id="KW-0285">Flavoprotein</keyword>
<keyword evidence="7 13" id="KW-0560">Oxidoreductase</keyword>
<evidence type="ECO:0000256" key="3">
    <source>
        <dbReference type="ARBA" id="ARBA00022630"/>
    </source>
</evidence>
<comment type="similarity">
    <text evidence="2 13">Belongs to the class-I pyridine nucleotide-disulfide oxidoreductase family.</text>
</comment>
<evidence type="ECO:0000256" key="6">
    <source>
        <dbReference type="ARBA" id="ARBA00022946"/>
    </source>
</evidence>
<evidence type="ECO:0000256" key="13">
    <source>
        <dbReference type="RuleBase" id="RU003692"/>
    </source>
</evidence>
<keyword evidence="5 13" id="KW-0274">FAD</keyword>
<dbReference type="InterPro" id="IPR050151">
    <property type="entry name" value="Class-I_Pyr_Nuc-Dis_Oxidored"/>
</dbReference>
<dbReference type="InterPro" id="IPR023753">
    <property type="entry name" value="FAD/NAD-binding_dom"/>
</dbReference>
<dbReference type="InterPro" id="IPR001078">
    <property type="entry name" value="2-oxoacid_DH_actylTfrase"/>
</dbReference>
<dbReference type="SUPFAM" id="SSF52777">
    <property type="entry name" value="CoA-dependent acyltransferases"/>
    <property type="match status" value="1"/>
</dbReference>
<dbReference type="PRINTS" id="PR00411">
    <property type="entry name" value="PNDRDTASEI"/>
</dbReference>
<dbReference type="PANTHER" id="PTHR22912:SF160">
    <property type="entry name" value="DIHYDROLIPOYL DEHYDROGENASE"/>
    <property type="match status" value="1"/>
</dbReference>
<keyword evidence="9" id="KW-1015">Disulfide bond</keyword>
<dbReference type="PROSITE" id="PS50968">
    <property type="entry name" value="BIOTINYL_LIPOYL"/>
    <property type="match status" value="1"/>
</dbReference>
<dbReference type="InterPro" id="IPR004099">
    <property type="entry name" value="Pyr_nucl-diS_OxRdtase_dimer"/>
</dbReference>
<comment type="caution">
    <text evidence="17">The sequence shown here is derived from an EMBL/GenBank/DDBJ whole genome shotgun (WGS) entry which is preliminary data.</text>
</comment>
<organism evidence="17 18">
    <name type="scientific">Linnemannia gamsii</name>
    <dbReference type="NCBI Taxonomy" id="64522"/>
    <lineage>
        <taxon>Eukaryota</taxon>
        <taxon>Fungi</taxon>
        <taxon>Fungi incertae sedis</taxon>
        <taxon>Mucoromycota</taxon>
        <taxon>Mortierellomycotina</taxon>
        <taxon>Mortierellomycetes</taxon>
        <taxon>Mortierellales</taxon>
        <taxon>Mortierellaceae</taxon>
        <taxon>Linnemannia</taxon>
    </lineage>
</organism>
<dbReference type="InterPro" id="IPR023213">
    <property type="entry name" value="CAT-like_dom_sf"/>
</dbReference>
<dbReference type="InterPro" id="IPR012999">
    <property type="entry name" value="Pyr_OxRdtase_I_AS"/>
</dbReference>
<dbReference type="Pfam" id="PF00364">
    <property type="entry name" value="Biotin_lipoyl"/>
    <property type="match status" value="1"/>
</dbReference>
<evidence type="ECO:0000256" key="12">
    <source>
        <dbReference type="RuleBase" id="RU003423"/>
    </source>
</evidence>
<keyword evidence="18" id="KW-1185">Reference proteome</keyword>
<dbReference type="PROSITE" id="PS00076">
    <property type="entry name" value="PYRIDINE_REDOX_1"/>
    <property type="match status" value="1"/>
</dbReference>
<keyword evidence="4 12" id="KW-0450">Lipoyl</keyword>
<feature type="domain" description="Peripheral subunit-binding (PSBD)" evidence="16">
    <location>
        <begin position="160"/>
        <end position="197"/>
    </location>
</feature>
<feature type="domain" description="Lipoyl-binding" evidence="15">
    <location>
        <begin position="4"/>
        <end position="78"/>
    </location>
</feature>